<feature type="compositionally biased region" description="Polar residues" evidence="5">
    <location>
        <begin position="165"/>
        <end position="175"/>
    </location>
</feature>
<name>A0A6A4REH3_9RHOB</name>
<dbReference type="Gene3D" id="3.30.1330.60">
    <property type="entry name" value="OmpA-like domain"/>
    <property type="match status" value="1"/>
</dbReference>
<gene>
    <name evidence="8" type="ORF">GP644_01320</name>
</gene>
<dbReference type="PRINTS" id="PR01021">
    <property type="entry name" value="OMPADOMAIN"/>
</dbReference>
<keyword evidence="2 4" id="KW-0472">Membrane</keyword>
<keyword evidence="3" id="KW-0998">Cell outer membrane</keyword>
<feature type="region of interest" description="Disordered" evidence="5">
    <location>
        <begin position="162"/>
        <end position="182"/>
    </location>
</feature>
<evidence type="ECO:0000256" key="6">
    <source>
        <dbReference type="SAM" id="SignalP"/>
    </source>
</evidence>
<dbReference type="InterPro" id="IPR006664">
    <property type="entry name" value="OMP_bac"/>
</dbReference>
<feature type="domain" description="OmpA-like" evidence="7">
    <location>
        <begin position="194"/>
        <end position="311"/>
    </location>
</feature>
<comment type="subcellular location">
    <subcellularLocation>
        <location evidence="1">Cell outer membrane</location>
    </subcellularLocation>
</comment>
<dbReference type="GO" id="GO:0009279">
    <property type="term" value="C:cell outer membrane"/>
    <property type="evidence" value="ECO:0007669"/>
    <property type="project" value="UniProtKB-SubCell"/>
</dbReference>
<dbReference type="Pfam" id="PF00691">
    <property type="entry name" value="OmpA"/>
    <property type="match status" value="1"/>
</dbReference>
<reference evidence="8 9" key="1">
    <citation type="submission" date="2019-12" db="EMBL/GenBank/DDBJ databases">
        <authorList>
            <person name="Zhang Y.-J."/>
        </authorList>
    </citation>
    <scope>NUCLEOTIDE SEQUENCE [LARGE SCALE GENOMIC DNA]</scope>
    <source>
        <strain evidence="8 9">H18S-6</strain>
    </source>
</reference>
<evidence type="ECO:0000313" key="8">
    <source>
        <dbReference type="EMBL" id="KAE9632446.1"/>
    </source>
</evidence>
<evidence type="ECO:0000313" key="9">
    <source>
        <dbReference type="Proteomes" id="UP000441586"/>
    </source>
</evidence>
<evidence type="ECO:0000259" key="7">
    <source>
        <dbReference type="PROSITE" id="PS51123"/>
    </source>
</evidence>
<feature type="chain" id="PRO_5025345955" evidence="6">
    <location>
        <begin position="20"/>
        <end position="311"/>
    </location>
</feature>
<evidence type="ECO:0000256" key="3">
    <source>
        <dbReference type="ARBA" id="ARBA00023237"/>
    </source>
</evidence>
<dbReference type="PROSITE" id="PS51123">
    <property type="entry name" value="OMPA_2"/>
    <property type="match status" value="1"/>
</dbReference>
<evidence type="ECO:0000256" key="1">
    <source>
        <dbReference type="ARBA" id="ARBA00004442"/>
    </source>
</evidence>
<dbReference type="EMBL" id="WSFO01000001">
    <property type="protein sequence ID" value="KAE9632446.1"/>
    <property type="molecule type" value="Genomic_DNA"/>
</dbReference>
<dbReference type="RefSeq" id="WP_158976454.1">
    <property type="nucleotide sequence ID" value="NZ_WSFO01000001.1"/>
</dbReference>
<dbReference type="SUPFAM" id="SSF103088">
    <property type="entry name" value="OmpA-like"/>
    <property type="match status" value="1"/>
</dbReference>
<proteinExistence type="predicted"/>
<sequence length="311" mass="33956">MIRALVIFCVSALALPALASDLTLPNGAKTLAQRHSPLARYALPLGPAADDSVPVRYFEGQVLRRTWRAGGDATSLQLFAPMRQQLEDAGYDILFQCQAQDCGGFDFRFGIEVVPAPDMTVAIGDYLFLSALKGDEQALSLLVSRSRGASYIQVIEVTPPETNPIDVTSPKSTIPVTEPDQTVEPEERGLFTVLTNNGRVVLENLEFDSGSARLGSGPFESLVRLAEVLRDNPEMHISLVGHTDNVGAQDKNISLSRRRATAVRERLHETYDIDVNRIDVAGVGYMAPLTSNLTPQGREANRRVEAVLLNR</sequence>
<feature type="signal peptide" evidence="6">
    <location>
        <begin position="1"/>
        <end position="19"/>
    </location>
</feature>
<dbReference type="PANTHER" id="PTHR30329">
    <property type="entry name" value="STATOR ELEMENT OF FLAGELLAR MOTOR COMPLEX"/>
    <property type="match status" value="1"/>
</dbReference>
<dbReference type="AlphaFoldDB" id="A0A6A4REH3"/>
<evidence type="ECO:0000256" key="2">
    <source>
        <dbReference type="ARBA" id="ARBA00023136"/>
    </source>
</evidence>
<accession>A0A6A4REH3</accession>
<comment type="caution">
    <text evidence="8">The sequence shown here is derived from an EMBL/GenBank/DDBJ whole genome shotgun (WGS) entry which is preliminary data.</text>
</comment>
<dbReference type="PANTHER" id="PTHR30329:SF21">
    <property type="entry name" value="LIPOPROTEIN YIAD-RELATED"/>
    <property type="match status" value="1"/>
</dbReference>
<dbReference type="InterPro" id="IPR036737">
    <property type="entry name" value="OmpA-like_sf"/>
</dbReference>
<evidence type="ECO:0000256" key="5">
    <source>
        <dbReference type="SAM" id="MobiDB-lite"/>
    </source>
</evidence>
<dbReference type="Proteomes" id="UP000441586">
    <property type="component" value="Unassembled WGS sequence"/>
</dbReference>
<organism evidence="8 9">
    <name type="scientific">Parasedimentitalea maritima</name>
    <dbReference type="NCBI Taxonomy" id="2578117"/>
    <lineage>
        <taxon>Bacteria</taxon>
        <taxon>Pseudomonadati</taxon>
        <taxon>Pseudomonadota</taxon>
        <taxon>Alphaproteobacteria</taxon>
        <taxon>Rhodobacterales</taxon>
        <taxon>Paracoccaceae</taxon>
        <taxon>Parasedimentitalea</taxon>
    </lineage>
</organism>
<evidence type="ECO:0000256" key="4">
    <source>
        <dbReference type="PROSITE-ProRule" id="PRU00473"/>
    </source>
</evidence>
<dbReference type="InterPro" id="IPR050330">
    <property type="entry name" value="Bact_OuterMem_StrucFunc"/>
</dbReference>
<protein>
    <submittedName>
        <fullName evidence="8">OmpA family protein</fullName>
    </submittedName>
</protein>
<keyword evidence="6" id="KW-0732">Signal</keyword>
<dbReference type="InterPro" id="IPR006665">
    <property type="entry name" value="OmpA-like"/>
</dbReference>
<dbReference type="CDD" id="cd07185">
    <property type="entry name" value="OmpA_C-like"/>
    <property type="match status" value="1"/>
</dbReference>